<keyword evidence="2" id="KW-0547">Nucleotide-binding</keyword>
<dbReference type="Pfam" id="PF13607">
    <property type="entry name" value="Succ_CoA_lig"/>
    <property type="match status" value="1"/>
</dbReference>
<name>A0A1D8TZF3_9CYAN</name>
<evidence type="ECO:0000259" key="3">
    <source>
        <dbReference type="SMART" id="SM00881"/>
    </source>
</evidence>
<dbReference type="PRINTS" id="PR01798">
    <property type="entry name" value="SCOASYNTHASE"/>
</dbReference>
<dbReference type="InterPro" id="IPR005810">
    <property type="entry name" value="CoA_lig_alpha"/>
</dbReference>
<dbReference type="InterPro" id="IPR032875">
    <property type="entry name" value="Succ_CoA_lig_flav_dom"/>
</dbReference>
<dbReference type="OrthoDB" id="9807196at2"/>
<accession>A0A1D8TZF3</accession>
<dbReference type="SMART" id="SM00881">
    <property type="entry name" value="CoA_binding"/>
    <property type="match status" value="1"/>
</dbReference>
<evidence type="ECO:0000256" key="2">
    <source>
        <dbReference type="ARBA" id="ARBA00022741"/>
    </source>
</evidence>
<dbReference type="Pfam" id="PF02629">
    <property type="entry name" value="CoA_binding"/>
    <property type="match status" value="1"/>
</dbReference>
<dbReference type="SUPFAM" id="SSF51735">
    <property type="entry name" value="NAD(P)-binding Rossmann-fold domains"/>
    <property type="match status" value="1"/>
</dbReference>
<dbReference type="SUPFAM" id="SSF52210">
    <property type="entry name" value="Succinyl-CoA synthetase domains"/>
    <property type="match status" value="1"/>
</dbReference>
<sequence length="300" mass="32004">MNLSTDSKVLVQGITQPLGLYYAARMKAYGTNVVAGVSTGQGGQTLHGIPVFDLVEQACHHVEAVDTTIIFEESYQIKDVALEAIDAGIRQIILVTGGIPPLDMVELLAIAQATKTIILGPSSSGIIVPGKVLLGTHESEFYRPGSVGLITRGSYLIYEVALGLTQANLGQSIAINLGSEAIVGSSFSHWLEVLEKDKATNVIVLVDQTGGGYEDVAAAAYIAQEIHKPVISYIAGRYTPETQLICNPSARLSTHLPEAMSNMTKMSTAQEKVAVFKQGRIPVAERPSQIPILVQKALDH</sequence>
<dbReference type="PIRSF" id="PIRSF001553">
    <property type="entry name" value="SucCS_alpha"/>
    <property type="match status" value="1"/>
</dbReference>
<dbReference type="AlphaFoldDB" id="A0A1D8TZF3"/>
<dbReference type="GO" id="GO:0009361">
    <property type="term" value="C:succinate-CoA ligase complex (ADP-forming)"/>
    <property type="evidence" value="ECO:0007669"/>
    <property type="project" value="TreeGrafter"/>
</dbReference>
<evidence type="ECO:0000313" key="4">
    <source>
        <dbReference type="EMBL" id="AOX02944.1"/>
    </source>
</evidence>
<reference evidence="5" key="1">
    <citation type="submission" date="2016-10" db="EMBL/GenBank/DDBJ databases">
        <title>Comparative genomics uncovers the prolific and rare metabolic potential of the cyanobacterial genus Moorea.</title>
        <authorList>
            <person name="Leao T."/>
            <person name="Castelao G."/>
            <person name="Korobeynikov A."/>
            <person name="Monroe E.A."/>
            <person name="Podell S."/>
            <person name="Glukhov E."/>
            <person name="Allen E."/>
            <person name="Gerwick W.H."/>
            <person name="Gerwick L."/>
        </authorList>
    </citation>
    <scope>NUCLEOTIDE SEQUENCE [LARGE SCALE GENOMIC DNA]</scope>
    <source>
        <strain evidence="5">PAL-8-15-08-1</strain>
    </source>
</reference>
<dbReference type="GO" id="GO:0004776">
    <property type="term" value="F:succinate-CoA ligase (GDP-forming) activity"/>
    <property type="evidence" value="ECO:0007669"/>
    <property type="project" value="TreeGrafter"/>
</dbReference>
<dbReference type="InterPro" id="IPR036291">
    <property type="entry name" value="NAD(P)-bd_dom_sf"/>
</dbReference>
<evidence type="ECO:0000313" key="5">
    <source>
        <dbReference type="Proteomes" id="UP000177870"/>
    </source>
</evidence>
<organism evidence="4 5">
    <name type="scientific">Moorena producens PAL-8-15-08-1</name>
    <dbReference type="NCBI Taxonomy" id="1458985"/>
    <lineage>
        <taxon>Bacteria</taxon>
        <taxon>Bacillati</taxon>
        <taxon>Cyanobacteriota</taxon>
        <taxon>Cyanophyceae</taxon>
        <taxon>Coleofasciculales</taxon>
        <taxon>Coleofasciculaceae</taxon>
        <taxon>Moorena</taxon>
    </lineage>
</organism>
<dbReference type="PANTHER" id="PTHR11117">
    <property type="entry name" value="SUCCINYL-COA LIGASE SUBUNIT ALPHA"/>
    <property type="match status" value="1"/>
</dbReference>
<dbReference type="InterPro" id="IPR003781">
    <property type="entry name" value="CoA-bd"/>
</dbReference>
<dbReference type="Proteomes" id="UP000177870">
    <property type="component" value="Chromosome"/>
</dbReference>
<dbReference type="KEGG" id="mpro:BJP34_29010"/>
<feature type="domain" description="CoA-binding" evidence="3">
    <location>
        <begin position="2"/>
        <end position="99"/>
    </location>
</feature>
<dbReference type="STRING" id="1458985.BJP34_29010"/>
<proteinExistence type="predicted"/>
<dbReference type="Gene3D" id="3.40.50.261">
    <property type="entry name" value="Succinyl-CoA synthetase domains"/>
    <property type="match status" value="1"/>
</dbReference>
<dbReference type="GO" id="GO:0006099">
    <property type="term" value="P:tricarboxylic acid cycle"/>
    <property type="evidence" value="ECO:0007669"/>
    <property type="project" value="TreeGrafter"/>
</dbReference>
<dbReference type="PANTHER" id="PTHR11117:SF2">
    <property type="entry name" value="SUCCINATE--COA LIGASE [ADP_GDP-FORMING] SUBUNIT ALPHA, MITOCHONDRIAL"/>
    <property type="match status" value="1"/>
</dbReference>
<dbReference type="GO" id="GO:0004775">
    <property type="term" value="F:succinate-CoA ligase (ADP-forming) activity"/>
    <property type="evidence" value="ECO:0007669"/>
    <property type="project" value="TreeGrafter"/>
</dbReference>
<dbReference type="Gene3D" id="3.40.50.720">
    <property type="entry name" value="NAD(P)-binding Rossmann-like Domain"/>
    <property type="match status" value="1"/>
</dbReference>
<dbReference type="InterPro" id="IPR016102">
    <property type="entry name" value="Succinyl-CoA_synth-like"/>
</dbReference>
<protein>
    <submittedName>
        <fullName evidence="4">CoA-binding protein</fullName>
    </submittedName>
</protein>
<dbReference type="RefSeq" id="WP_070395337.1">
    <property type="nucleotide sequence ID" value="NZ_CP017599.1"/>
</dbReference>
<dbReference type="GO" id="GO:0000166">
    <property type="term" value="F:nucleotide binding"/>
    <property type="evidence" value="ECO:0007669"/>
    <property type="project" value="UniProtKB-KW"/>
</dbReference>
<dbReference type="EMBL" id="CP017599">
    <property type="protein sequence ID" value="AOX02944.1"/>
    <property type="molecule type" value="Genomic_DNA"/>
</dbReference>
<keyword evidence="1" id="KW-0436">Ligase</keyword>
<evidence type="ECO:0000256" key="1">
    <source>
        <dbReference type="ARBA" id="ARBA00022598"/>
    </source>
</evidence>
<gene>
    <name evidence="4" type="ORF">BJP34_29010</name>
</gene>